<feature type="transmembrane region" description="Helical" evidence="7">
    <location>
        <begin position="173"/>
        <end position="195"/>
    </location>
</feature>
<dbReference type="Gene3D" id="3.30.70.1450">
    <property type="entry name" value="Regulator of K+ conductance, C-terminal domain"/>
    <property type="match status" value="2"/>
</dbReference>
<dbReference type="SUPFAM" id="SSF116726">
    <property type="entry name" value="TrkA C-terminal domain-like"/>
    <property type="match status" value="2"/>
</dbReference>
<evidence type="ECO:0000256" key="5">
    <source>
        <dbReference type="ARBA" id="ARBA00022989"/>
    </source>
</evidence>
<keyword evidence="5 7" id="KW-1133">Transmembrane helix</keyword>
<keyword evidence="2" id="KW-0813">Transport</keyword>
<evidence type="ECO:0000313" key="10">
    <source>
        <dbReference type="Proteomes" id="UP000001399"/>
    </source>
</evidence>
<dbReference type="RefSeq" id="WP_013418622.1">
    <property type="nucleotide sequence ID" value="NC_014664.1"/>
</dbReference>
<name>E3I2D4_RHOVT</name>
<sequence>MTADLAVVLALLAITVAMFSLNRPRMDAVALIMMTALPLTGVITMNEALAGFSDPNVILIAALFVIGEGLVRTGVAQRLGDSLAKSAGRDETRMIALLMVLVAAVGAFMSSTGVVAIFIPVVLRIAQNSGVAPGRLLMPLSMAALISGMMTLVATAPNLVVNSELARQGHEGFGFFAFTPFGLPILILAVGYMVFAQRLLLSRADANEKATMLPRFATWVGEYGLAGRGHRLAIMDGSPFAGRRLEELQLRATASVDIIAIERRTHFNRQTLKPSANVQLELGDILFVATAPAYDIAAFALENALQILPIEGRDLADRSHAVGMAELIVPATSKLIGKTIVQSAIRTHYGLSVVGLKRGKKAFAGNLRDEPLKLGDTLLVAGPWHAIELLRSPADDLVILKVAAEIDEQVPAAMRAPFSLGVLALVVAAMMTGIVPNVQAALMGCLLLGLFHCVDMNAAYRSIHWQTLVVIVGMLPFSLALQKTGGIDLASGLLIDALGNAQPHVMLAALFATTAALGLFISNTATAVLMAPVALSVAAQLGASPYPFVMTVALAASAAFMTPVSSPVNTLVVGPGNYTFLDFVRVGVPFTLAVMVTVVILVPLVFPFQAAALVAGS</sequence>
<dbReference type="InterPro" id="IPR006037">
    <property type="entry name" value="RCK_C"/>
</dbReference>
<dbReference type="OrthoDB" id="9809303at2"/>
<feature type="transmembrane region" description="Helical" evidence="7">
    <location>
        <begin position="6"/>
        <end position="21"/>
    </location>
</feature>
<dbReference type="eggNOG" id="COG0471">
    <property type="taxonomic scope" value="Bacteria"/>
</dbReference>
<evidence type="ECO:0000256" key="7">
    <source>
        <dbReference type="SAM" id="Phobius"/>
    </source>
</evidence>
<dbReference type="STRING" id="648757.Rvan_0942"/>
<keyword evidence="4" id="KW-0677">Repeat</keyword>
<dbReference type="GO" id="GO:0006813">
    <property type="term" value="P:potassium ion transport"/>
    <property type="evidence" value="ECO:0007669"/>
    <property type="project" value="InterPro"/>
</dbReference>
<dbReference type="GO" id="GO:0005886">
    <property type="term" value="C:plasma membrane"/>
    <property type="evidence" value="ECO:0007669"/>
    <property type="project" value="TreeGrafter"/>
</dbReference>
<dbReference type="InterPro" id="IPR036721">
    <property type="entry name" value="RCK_C_sf"/>
</dbReference>
<protein>
    <submittedName>
        <fullName evidence="9">Citrate transporter</fullName>
    </submittedName>
</protein>
<evidence type="ECO:0000313" key="9">
    <source>
        <dbReference type="EMBL" id="ADP70218.1"/>
    </source>
</evidence>
<dbReference type="InterPro" id="IPR051679">
    <property type="entry name" value="DASS-Related_Transporters"/>
</dbReference>
<feature type="transmembrane region" description="Helical" evidence="7">
    <location>
        <begin position="590"/>
        <end position="615"/>
    </location>
</feature>
<organism evidence="9 10">
    <name type="scientific">Rhodomicrobium vannielii (strain ATCC 17100 / DSM 162 / LMG 4299 / NCIMB 10020 / ATH 3.1.1)</name>
    <dbReference type="NCBI Taxonomy" id="648757"/>
    <lineage>
        <taxon>Bacteria</taxon>
        <taxon>Pseudomonadati</taxon>
        <taxon>Pseudomonadota</taxon>
        <taxon>Alphaproteobacteria</taxon>
        <taxon>Hyphomicrobiales</taxon>
        <taxon>Hyphomicrobiaceae</taxon>
        <taxon>Rhodomicrobium</taxon>
    </lineage>
</organism>
<evidence type="ECO:0000256" key="2">
    <source>
        <dbReference type="ARBA" id="ARBA00022448"/>
    </source>
</evidence>
<feature type="transmembrane region" description="Helical" evidence="7">
    <location>
        <begin position="28"/>
        <end position="45"/>
    </location>
</feature>
<dbReference type="PANTHER" id="PTHR43652:SF1">
    <property type="entry name" value="RESPONSE REGULATOR"/>
    <property type="match status" value="1"/>
</dbReference>
<keyword evidence="3 7" id="KW-0812">Transmembrane</keyword>
<keyword evidence="6 7" id="KW-0472">Membrane</keyword>
<dbReference type="HOGENOM" id="CLU_005170_6_1_5"/>
<keyword evidence="10" id="KW-1185">Reference proteome</keyword>
<feature type="transmembrane region" description="Helical" evidence="7">
    <location>
        <begin position="95"/>
        <end position="122"/>
    </location>
</feature>
<dbReference type="Pfam" id="PF03600">
    <property type="entry name" value="CitMHS"/>
    <property type="match status" value="1"/>
</dbReference>
<feature type="transmembrane region" description="Helical" evidence="7">
    <location>
        <begin position="501"/>
        <end position="521"/>
    </location>
</feature>
<dbReference type="InterPro" id="IPR031312">
    <property type="entry name" value="Na/sul_symport_CS"/>
</dbReference>
<dbReference type="Pfam" id="PF02080">
    <property type="entry name" value="TrkA_C"/>
    <property type="match status" value="2"/>
</dbReference>
<feature type="transmembrane region" description="Helical" evidence="7">
    <location>
        <begin position="463"/>
        <end position="481"/>
    </location>
</feature>
<dbReference type="GO" id="GO:0008324">
    <property type="term" value="F:monoatomic cation transmembrane transporter activity"/>
    <property type="evidence" value="ECO:0007669"/>
    <property type="project" value="InterPro"/>
</dbReference>
<feature type="domain" description="RCK C-terminal" evidence="8">
    <location>
        <begin position="216"/>
        <end position="305"/>
    </location>
</feature>
<comment type="subcellular location">
    <subcellularLocation>
        <location evidence="1">Membrane</location>
        <topology evidence="1">Multi-pass membrane protein</topology>
    </subcellularLocation>
</comment>
<dbReference type="PROSITE" id="PS01271">
    <property type="entry name" value="NA_SULFATE"/>
    <property type="match status" value="1"/>
</dbReference>
<feature type="transmembrane region" description="Helical" evidence="7">
    <location>
        <begin position="418"/>
        <end position="451"/>
    </location>
</feature>
<dbReference type="PANTHER" id="PTHR43652">
    <property type="entry name" value="BASIC AMINO ACID ANTIPORTER YFCC-RELATED"/>
    <property type="match status" value="1"/>
</dbReference>
<evidence type="ECO:0000259" key="8">
    <source>
        <dbReference type="PROSITE" id="PS51202"/>
    </source>
</evidence>
<feature type="domain" description="RCK C-terminal" evidence="8">
    <location>
        <begin position="310"/>
        <end position="396"/>
    </location>
</feature>
<feature type="transmembrane region" description="Helical" evidence="7">
    <location>
        <begin position="533"/>
        <end position="561"/>
    </location>
</feature>
<reference evidence="10" key="1">
    <citation type="journal article" date="2011" name="J. Bacteriol.">
        <title>Genome sequences of eight morphologically diverse alphaproteobacteria.</title>
        <authorList>
            <consortium name="US DOE Joint Genome Institute"/>
            <person name="Brown P.J."/>
            <person name="Kysela D.T."/>
            <person name="Buechlein A."/>
            <person name="Hemmerich C."/>
            <person name="Brun Y.V."/>
        </authorList>
    </citation>
    <scope>NUCLEOTIDE SEQUENCE [LARGE SCALE GENOMIC DNA]</scope>
    <source>
        <strain evidence="10">ATCC 17100 / ATH 3.1.1 / DSM 162 / LMG 4299</strain>
    </source>
</reference>
<gene>
    <name evidence="9" type="ordered locus">Rvan_0942</name>
</gene>
<dbReference type="PROSITE" id="PS51202">
    <property type="entry name" value="RCK_C"/>
    <property type="match status" value="2"/>
</dbReference>
<accession>E3I2D4</accession>
<dbReference type="AlphaFoldDB" id="E3I2D4"/>
<dbReference type="eggNOG" id="COG0569">
    <property type="taxonomic scope" value="Bacteria"/>
</dbReference>
<evidence type="ECO:0000256" key="4">
    <source>
        <dbReference type="ARBA" id="ARBA00022737"/>
    </source>
</evidence>
<proteinExistence type="predicted"/>
<dbReference type="InterPro" id="IPR004680">
    <property type="entry name" value="Cit_transptr-like_dom"/>
</dbReference>
<feature type="transmembrane region" description="Helical" evidence="7">
    <location>
        <begin position="57"/>
        <end position="75"/>
    </location>
</feature>
<dbReference type="KEGG" id="rva:Rvan_0942"/>
<evidence type="ECO:0000256" key="1">
    <source>
        <dbReference type="ARBA" id="ARBA00004141"/>
    </source>
</evidence>
<evidence type="ECO:0000256" key="3">
    <source>
        <dbReference type="ARBA" id="ARBA00022692"/>
    </source>
</evidence>
<dbReference type="EMBL" id="CP002292">
    <property type="protein sequence ID" value="ADP70218.1"/>
    <property type="molecule type" value="Genomic_DNA"/>
</dbReference>
<feature type="transmembrane region" description="Helical" evidence="7">
    <location>
        <begin position="142"/>
        <end position="161"/>
    </location>
</feature>
<dbReference type="eggNOG" id="COG3273">
    <property type="taxonomic scope" value="Bacteria"/>
</dbReference>
<evidence type="ECO:0000256" key="6">
    <source>
        <dbReference type="ARBA" id="ARBA00023136"/>
    </source>
</evidence>
<dbReference type="Proteomes" id="UP000001399">
    <property type="component" value="Chromosome"/>
</dbReference>